<feature type="region of interest" description="Disordered" evidence="4">
    <location>
        <begin position="39"/>
        <end position="60"/>
    </location>
</feature>
<gene>
    <name evidence="6" type="ORF">PF586_10010</name>
</gene>
<keyword evidence="3" id="KW-0238">DNA-binding</keyword>
<feature type="non-terminal residue" evidence="6">
    <location>
        <position position="60"/>
    </location>
</feature>
<dbReference type="Proteomes" id="UP001210502">
    <property type="component" value="Unassembled WGS sequence"/>
</dbReference>
<dbReference type="GO" id="GO:0009307">
    <property type="term" value="P:DNA restriction-modification system"/>
    <property type="evidence" value="ECO:0007669"/>
    <property type="project" value="UniProtKB-KW"/>
</dbReference>
<dbReference type="InterPro" id="IPR000055">
    <property type="entry name" value="Restrct_endonuc_typeI_TRD"/>
</dbReference>
<dbReference type="GO" id="GO:0004519">
    <property type="term" value="F:endonuclease activity"/>
    <property type="evidence" value="ECO:0007669"/>
    <property type="project" value="UniProtKB-KW"/>
</dbReference>
<organism evidence="6 7">
    <name type="scientific">Lactobacillus delbrueckii</name>
    <dbReference type="NCBI Taxonomy" id="1584"/>
    <lineage>
        <taxon>Bacteria</taxon>
        <taxon>Bacillati</taxon>
        <taxon>Bacillota</taxon>
        <taxon>Bacilli</taxon>
        <taxon>Lactobacillales</taxon>
        <taxon>Lactobacillaceae</taxon>
        <taxon>Lactobacillus</taxon>
    </lineage>
</organism>
<dbReference type="RefSeq" id="WP_271025066.1">
    <property type="nucleotide sequence ID" value="NZ_JAQIEY010000058.1"/>
</dbReference>
<sequence length="60" mass="6740">MKDEKKAPILRFKGFTDDWEQCKLGDVYGNLYSGNTPSRKDSANFGGDTPWIRTADLNNG</sequence>
<feature type="domain" description="Type I restriction modification DNA specificity" evidence="5">
    <location>
        <begin position="17"/>
        <end position="59"/>
    </location>
</feature>
<keyword evidence="6" id="KW-0378">Hydrolase</keyword>
<dbReference type="InterPro" id="IPR044946">
    <property type="entry name" value="Restrct_endonuc_typeI_TRD_sf"/>
</dbReference>
<evidence type="ECO:0000256" key="3">
    <source>
        <dbReference type="ARBA" id="ARBA00023125"/>
    </source>
</evidence>
<dbReference type="GO" id="GO:0003677">
    <property type="term" value="F:DNA binding"/>
    <property type="evidence" value="ECO:0007669"/>
    <property type="project" value="UniProtKB-KW"/>
</dbReference>
<keyword evidence="6" id="KW-0540">Nuclease</keyword>
<evidence type="ECO:0000256" key="2">
    <source>
        <dbReference type="ARBA" id="ARBA00022747"/>
    </source>
</evidence>
<comment type="caution">
    <text evidence="6">The sequence shown here is derived from an EMBL/GenBank/DDBJ whole genome shotgun (WGS) entry which is preliminary data.</text>
</comment>
<accession>A0AAW5Z0L2</accession>
<evidence type="ECO:0000256" key="1">
    <source>
        <dbReference type="ARBA" id="ARBA00010923"/>
    </source>
</evidence>
<protein>
    <submittedName>
        <fullName evidence="6">Restriction endonuclease subunit S</fullName>
        <ecNumber evidence="6">3.1.21.-</ecNumber>
    </submittedName>
</protein>
<dbReference type="AlphaFoldDB" id="A0AAW5Z0L2"/>
<evidence type="ECO:0000313" key="6">
    <source>
        <dbReference type="EMBL" id="MDA3768724.1"/>
    </source>
</evidence>
<keyword evidence="2" id="KW-0680">Restriction system</keyword>
<dbReference type="EC" id="3.1.21.-" evidence="6"/>
<dbReference type="SUPFAM" id="SSF116734">
    <property type="entry name" value="DNA methylase specificity domain"/>
    <property type="match status" value="1"/>
</dbReference>
<evidence type="ECO:0000256" key="4">
    <source>
        <dbReference type="SAM" id="MobiDB-lite"/>
    </source>
</evidence>
<dbReference type="Pfam" id="PF01420">
    <property type="entry name" value="Methylase_S"/>
    <property type="match status" value="1"/>
</dbReference>
<dbReference type="Gene3D" id="3.90.220.20">
    <property type="entry name" value="DNA methylase specificity domains"/>
    <property type="match status" value="1"/>
</dbReference>
<comment type="similarity">
    <text evidence="1">Belongs to the type-I restriction system S methylase family.</text>
</comment>
<name>A0AAW5Z0L2_9LACO</name>
<evidence type="ECO:0000313" key="7">
    <source>
        <dbReference type="Proteomes" id="UP001210502"/>
    </source>
</evidence>
<evidence type="ECO:0000259" key="5">
    <source>
        <dbReference type="Pfam" id="PF01420"/>
    </source>
</evidence>
<proteinExistence type="inferred from homology"/>
<keyword evidence="6" id="KW-0255">Endonuclease</keyword>
<dbReference type="GO" id="GO:0016787">
    <property type="term" value="F:hydrolase activity"/>
    <property type="evidence" value="ECO:0007669"/>
    <property type="project" value="UniProtKB-KW"/>
</dbReference>
<dbReference type="EMBL" id="JAQIEY010000058">
    <property type="protein sequence ID" value="MDA3768724.1"/>
    <property type="molecule type" value="Genomic_DNA"/>
</dbReference>
<reference evidence="6" key="1">
    <citation type="submission" date="2023-01" db="EMBL/GenBank/DDBJ databases">
        <title>Sequencing of the bacterial strains from artisanal fermented milk Matsoni.</title>
        <authorList>
            <person name="Rozman V."/>
            <person name="Accetto T."/>
            <person name="Bogovic Matijasic B."/>
        </authorList>
    </citation>
    <scope>NUCLEOTIDE SEQUENCE</scope>
    <source>
        <strain evidence="6">Lbl333</strain>
    </source>
</reference>